<feature type="transmembrane region" description="Helical" evidence="1">
    <location>
        <begin position="12"/>
        <end position="32"/>
    </location>
</feature>
<keyword evidence="1" id="KW-0812">Transmembrane</keyword>
<protein>
    <submittedName>
        <fullName evidence="2">Uncharacterized protein</fullName>
    </submittedName>
</protein>
<evidence type="ECO:0000256" key="1">
    <source>
        <dbReference type="SAM" id="Phobius"/>
    </source>
</evidence>
<keyword evidence="1" id="KW-1133">Transmembrane helix</keyword>
<keyword evidence="3" id="KW-1185">Reference proteome</keyword>
<reference evidence="2" key="1">
    <citation type="journal article" date="2020" name="Stud. Mycol.">
        <title>101 Dothideomycetes genomes: a test case for predicting lifestyles and emergence of pathogens.</title>
        <authorList>
            <person name="Haridas S."/>
            <person name="Albert R."/>
            <person name="Binder M."/>
            <person name="Bloem J."/>
            <person name="Labutti K."/>
            <person name="Salamov A."/>
            <person name="Andreopoulos B."/>
            <person name="Baker S."/>
            <person name="Barry K."/>
            <person name="Bills G."/>
            <person name="Bluhm B."/>
            <person name="Cannon C."/>
            <person name="Castanera R."/>
            <person name="Culley D."/>
            <person name="Daum C."/>
            <person name="Ezra D."/>
            <person name="Gonzalez J."/>
            <person name="Henrissat B."/>
            <person name="Kuo A."/>
            <person name="Liang C."/>
            <person name="Lipzen A."/>
            <person name="Lutzoni F."/>
            <person name="Magnuson J."/>
            <person name="Mondo S."/>
            <person name="Nolan M."/>
            <person name="Ohm R."/>
            <person name="Pangilinan J."/>
            <person name="Park H.-J."/>
            <person name="Ramirez L."/>
            <person name="Alfaro M."/>
            <person name="Sun H."/>
            <person name="Tritt A."/>
            <person name="Yoshinaga Y."/>
            <person name="Zwiers L.-H."/>
            <person name="Turgeon B."/>
            <person name="Goodwin S."/>
            <person name="Spatafora J."/>
            <person name="Crous P."/>
            <person name="Grigoriev I."/>
        </authorList>
    </citation>
    <scope>NUCLEOTIDE SEQUENCE</scope>
    <source>
        <strain evidence="2">CBS 207.26</strain>
    </source>
</reference>
<feature type="transmembrane region" description="Helical" evidence="1">
    <location>
        <begin position="123"/>
        <end position="144"/>
    </location>
</feature>
<sequence length="197" mass="22342">MAERKCDHAYFLRIATIIFCDTGIILLAIRTGKRHDGVLYPVIGILPFVLSGLLNAYVILRHYHFKRPAGSKECWLISIADTIIFVMLLFVFIKGELNTRDRVWNGDGYDHPRRWYSELYEEIVAEFLMVMSATVHLGLAVVALHKLNITSIQQCPHCHRSVQDTAGYSRMTATGAGEYCDNPDERLSRPSEEGLIA</sequence>
<feature type="transmembrane region" description="Helical" evidence="1">
    <location>
        <begin position="72"/>
        <end position="93"/>
    </location>
</feature>
<gene>
    <name evidence="2" type="ORF">K469DRAFT_709627</name>
</gene>
<dbReference type="AlphaFoldDB" id="A0A6A6ESF8"/>
<evidence type="ECO:0000313" key="3">
    <source>
        <dbReference type="Proteomes" id="UP000800200"/>
    </source>
</evidence>
<proteinExistence type="predicted"/>
<dbReference type="Proteomes" id="UP000800200">
    <property type="component" value="Unassembled WGS sequence"/>
</dbReference>
<feature type="transmembrane region" description="Helical" evidence="1">
    <location>
        <begin position="38"/>
        <end position="60"/>
    </location>
</feature>
<accession>A0A6A6ESF8</accession>
<keyword evidence="1" id="KW-0472">Membrane</keyword>
<dbReference type="EMBL" id="ML994612">
    <property type="protein sequence ID" value="KAF2194115.1"/>
    <property type="molecule type" value="Genomic_DNA"/>
</dbReference>
<evidence type="ECO:0000313" key="2">
    <source>
        <dbReference type="EMBL" id="KAF2194115.1"/>
    </source>
</evidence>
<name>A0A6A6ESF8_9PEZI</name>
<organism evidence="2 3">
    <name type="scientific">Zopfia rhizophila CBS 207.26</name>
    <dbReference type="NCBI Taxonomy" id="1314779"/>
    <lineage>
        <taxon>Eukaryota</taxon>
        <taxon>Fungi</taxon>
        <taxon>Dikarya</taxon>
        <taxon>Ascomycota</taxon>
        <taxon>Pezizomycotina</taxon>
        <taxon>Dothideomycetes</taxon>
        <taxon>Dothideomycetes incertae sedis</taxon>
        <taxon>Zopfiaceae</taxon>
        <taxon>Zopfia</taxon>
    </lineage>
</organism>